<evidence type="ECO:0000313" key="4">
    <source>
        <dbReference type="Proteomes" id="UP000003844"/>
    </source>
</evidence>
<feature type="chain" id="PRO_5003560616" evidence="1">
    <location>
        <begin position="23"/>
        <end position="458"/>
    </location>
</feature>
<keyword evidence="1" id="KW-0732">Signal</keyword>
<dbReference type="GO" id="GO:0016810">
    <property type="term" value="F:hydrolase activity, acting on carbon-nitrogen (but not peptide) bonds"/>
    <property type="evidence" value="ECO:0007669"/>
    <property type="project" value="InterPro"/>
</dbReference>
<feature type="domain" description="Amidohydrolase-related" evidence="2">
    <location>
        <begin position="83"/>
        <end position="438"/>
    </location>
</feature>
<dbReference type="SUPFAM" id="SSF51338">
    <property type="entry name" value="Composite domain of metallo-dependent hydrolases"/>
    <property type="match status" value="1"/>
</dbReference>
<dbReference type="Gene3D" id="2.30.40.10">
    <property type="entry name" value="Urease, subunit C, domain 1"/>
    <property type="match status" value="1"/>
</dbReference>
<dbReference type="PANTHER" id="PTHR43135:SF3">
    <property type="entry name" value="ALPHA-D-RIBOSE 1-METHYLPHOSPHONATE 5-TRIPHOSPHATE DIPHOSPHATASE"/>
    <property type="match status" value="1"/>
</dbReference>
<dbReference type="AlphaFoldDB" id="H2BSW3"/>
<dbReference type="STRING" id="865937.Gilli_0793"/>
<dbReference type="RefSeq" id="WP_006987815.1">
    <property type="nucleotide sequence ID" value="NZ_JH594606.1"/>
</dbReference>
<dbReference type="eggNOG" id="COG1228">
    <property type="taxonomic scope" value="Bacteria"/>
</dbReference>
<keyword evidence="4" id="KW-1185">Reference proteome</keyword>
<dbReference type="InterPro" id="IPR032466">
    <property type="entry name" value="Metal_Hydrolase"/>
</dbReference>
<dbReference type="Gene3D" id="1.20.58.520">
    <property type="entry name" value="Amidohydrolase"/>
    <property type="match status" value="1"/>
</dbReference>
<dbReference type="OrthoDB" id="9815657at2"/>
<dbReference type="PANTHER" id="PTHR43135">
    <property type="entry name" value="ALPHA-D-RIBOSE 1-METHYLPHOSPHONATE 5-TRIPHOSPHATE DIPHOSPHATASE"/>
    <property type="match status" value="1"/>
</dbReference>
<sequence length="458" mass="51404">MQYFKKFLFLFSAFFISYPLVAQEKAASKIYAITHVNVIPMDTEQILENHTVIVENGRITRVAPSAEVKLPQAAEEIDGRGRYLIPGLTEMHGHIPGEDRPQYVEDVLFLYIANGVTTVRNMLGNAYHLKVKKKVERDELPGPKIFAAGPFFNKKLAPTPEAADREVRLQKEAGYDLLKMGSIDKETYERMAMTANEVSIPFGGHIPEEVGLIGALDAGQRSIDHYDRYVEFLVPDDATTEGVSAGFFGSGLIQLIDRSRIPEAVKRTVEAGTWNVPTLSLIEHLASPIAAEKMINRTEMKYMPEDVLDGWLKFKNTYSKRQDFQPEATKALVELRRELTKELHDSGAKIVLGSDAPQFFNVPGFSLHREMEMMVNAGLTPYEVLVTGTRNPSLYFETPEEFGTIEPGKRADLILLNANPLEDISNTHKIQAVIVKGKYYNREALDKRLAEIEQAGKD</sequence>
<feature type="signal peptide" evidence="1">
    <location>
        <begin position="1"/>
        <end position="22"/>
    </location>
</feature>
<name>H2BSW3_GILLR</name>
<dbReference type="Proteomes" id="UP000003844">
    <property type="component" value="Unassembled WGS sequence"/>
</dbReference>
<evidence type="ECO:0000256" key="1">
    <source>
        <dbReference type="SAM" id="SignalP"/>
    </source>
</evidence>
<dbReference type="InterPro" id="IPR051781">
    <property type="entry name" value="Metallo-dep_Hydrolase"/>
</dbReference>
<dbReference type="InterPro" id="IPR011059">
    <property type="entry name" value="Metal-dep_hydrolase_composite"/>
</dbReference>
<evidence type="ECO:0000313" key="3">
    <source>
        <dbReference type="EMBL" id="EHQ01493.1"/>
    </source>
</evidence>
<gene>
    <name evidence="3" type="ORF">Gilli_0793</name>
</gene>
<accession>H2BSW3</accession>
<keyword evidence="3" id="KW-0378">Hydrolase</keyword>
<reference evidence="4" key="1">
    <citation type="journal article" date="2012" name="Stand. Genomic Sci.">
        <title>Genome sequence of the Antarctic rhodopsins-containing flavobacterium Gillisia limnaea type strain (R-8282(T)).</title>
        <authorList>
            <person name="Riedel T."/>
            <person name="Held B."/>
            <person name="Nolan M."/>
            <person name="Lucas S."/>
            <person name="Lapidus A."/>
            <person name="Tice H."/>
            <person name="Del Rio T.G."/>
            <person name="Cheng J.F."/>
            <person name="Han C."/>
            <person name="Tapia R."/>
            <person name="Goodwin L.A."/>
            <person name="Pitluck S."/>
            <person name="Liolios K."/>
            <person name="Mavromatis K."/>
            <person name="Pagani I."/>
            <person name="Ivanova N."/>
            <person name="Mikhailova N."/>
            <person name="Pati A."/>
            <person name="Chen A."/>
            <person name="Palaniappan K."/>
            <person name="Land M."/>
            <person name="Rohde M."/>
            <person name="Tindall B.J."/>
            <person name="Detter J.C."/>
            <person name="Goker M."/>
            <person name="Bristow J."/>
            <person name="Eisen J.A."/>
            <person name="Markowitz V."/>
            <person name="Hugenholtz P."/>
            <person name="Kyrpides N.C."/>
            <person name="Klenk H.P."/>
            <person name="Woyke T."/>
        </authorList>
    </citation>
    <scope>NUCLEOTIDE SEQUENCE [LARGE SCALE GENOMIC DNA]</scope>
    <source>
        <strain evidence="4">DSM 15749 / LMG 21470 / R-8282</strain>
    </source>
</reference>
<dbReference type="SUPFAM" id="SSF51556">
    <property type="entry name" value="Metallo-dependent hydrolases"/>
    <property type="match status" value="1"/>
</dbReference>
<dbReference type="Pfam" id="PF01979">
    <property type="entry name" value="Amidohydro_1"/>
    <property type="match status" value="1"/>
</dbReference>
<dbReference type="Gene3D" id="3.40.50.10910">
    <property type="entry name" value="Amidohydrolase"/>
    <property type="match status" value="1"/>
</dbReference>
<dbReference type="HOGENOM" id="CLU_023620_4_1_10"/>
<protein>
    <submittedName>
        <fullName evidence="3">Amidohydrolase</fullName>
    </submittedName>
</protein>
<dbReference type="InterPro" id="IPR006680">
    <property type="entry name" value="Amidohydro-rel"/>
</dbReference>
<dbReference type="Gene3D" id="3.30.110.90">
    <property type="entry name" value="Amidohydrolase"/>
    <property type="match status" value="1"/>
</dbReference>
<proteinExistence type="predicted"/>
<organism evidence="3 4">
    <name type="scientific">Gillisia limnaea (strain DSM 15749 / LMG 21470 / R-8282)</name>
    <dbReference type="NCBI Taxonomy" id="865937"/>
    <lineage>
        <taxon>Bacteria</taxon>
        <taxon>Pseudomonadati</taxon>
        <taxon>Bacteroidota</taxon>
        <taxon>Flavobacteriia</taxon>
        <taxon>Flavobacteriales</taxon>
        <taxon>Flavobacteriaceae</taxon>
        <taxon>Gillisia</taxon>
    </lineage>
</organism>
<dbReference type="EMBL" id="JH594606">
    <property type="protein sequence ID" value="EHQ01493.1"/>
    <property type="molecule type" value="Genomic_DNA"/>
</dbReference>
<evidence type="ECO:0000259" key="2">
    <source>
        <dbReference type="Pfam" id="PF01979"/>
    </source>
</evidence>